<proteinExistence type="predicted"/>
<protein>
    <submittedName>
        <fullName evidence="2">Uncharacterized protein</fullName>
    </submittedName>
</protein>
<dbReference type="EMBL" id="JAUZQC010000009">
    <property type="protein sequence ID" value="KAK5866180.1"/>
    <property type="molecule type" value="Genomic_DNA"/>
</dbReference>
<evidence type="ECO:0000313" key="3">
    <source>
        <dbReference type="Proteomes" id="UP001346869"/>
    </source>
</evidence>
<gene>
    <name evidence="2" type="ORF">PBY51_020390</name>
</gene>
<organism evidence="2 3">
    <name type="scientific">Eleginops maclovinus</name>
    <name type="common">Patagonian blennie</name>
    <name type="synonym">Eleginus maclovinus</name>
    <dbReference type="NCBI Taxonomy" id="56733"/>
    <lineage>
        <taxon>Eukaryota</taxon>
        <taxon>Metazoa</taxon>
        <taxon>Chordata</taxon>
        <taxon>Craniata</taxon>
        <taxon>Vertebrata</taxon>
        <taxon>Euteleostomi</taxon>
        <taxon>Actinopterygii</taxon>
        <taxon>Neopterygii</taxon>
        <taxon>Teleostei</taxon>
        <taxon>Neoteleostei</taxon>
        <taxon>Acanthomorphata</taxon>
        <taxon>Eupercaria</taxon>
        <taxon>Perciformes</taxon>
        <taxon>Notothenioidei</taxon>
        <taxon>Eleginopidae</taxon>
        <taxon>Eleginops</taxon>
    </lineage>
</organism>
<dbReference type="Proteomes" id="UP001346869">
    <property type="component" value="Unassembled WGS sequence"/>
</dbReference>
<keyword evidence="3" id="KW-1185">Reference proteome</keyword>
<reference evidence="2 3" key="1">
    <citation type="journal article" date="2023" name="Genes (Basel)">
        <title>Chromosome-Level Genome Assembly and Circadian Gene Repertoire of the Patagonia Blennie Eleginops maclovinus-The Closest Ancestral Proxy of Antarctic Cryonotothenioids.</title>
        <authorList>
            <person name="Cheng C.C."/>
            <person name="Rivera-Colon A.G."/>
            <person name="Minhas B.F."/>
            <person name="Wilson L."/>
            <person name="Rayamajhi N."/>
            <person name="Vargas-Chacoff L."/>
            <person name="Catchen J.M."/>
        </authorList>
    </citation>
    <scope>NUCLEOTIDE SEQUENCE [LARGE SCALE GENOMIC DNA]</scope>
    <source>
        <strain evidence="2">JMC-PN-2008</strain>
    </source>
</reference>
<evidence type="ECO:0000313" key="2">
    <source>
        <dbReference type="EMBL" id="KAK5866180.1"/>
    </source>
</evidence>
<feature type="region of interest" description="Disordered" evidence="1">
    <location>
        <begin position="1"/>
        <end position="27"/>
    </location>
</feature>
<name>A0AAN7XPY8_ELEMC</name>
<reference evidence="2 3" key="2">
    <citation type="journal article" date="2023" name="Mol. Biol. Evol.">
        <title>Genomics of Secondarily Temperate Adaptation in the Only Non-Antarctic Icefish.</title>
        <authorList>
            <person name="Rivera-Colon A.G."/>
            <person name="Rayamajhi N."/>
            <person name="Minhas B.F."/>
            <person name="Madrigal G."/>
            <person name="Bilyk K.T."/>
            <person name="Yoon V."/>
            <person name="Hune M."/>
            <person name="Gregory S."/>
            <person name="Cheng C.H.C."/>
            <person name="Catchen J.M."/>
        </authorList>
    </citation>
    <scope>NUCLEOTIDE SEQUENCE [LARGE SCALE GENOMIC DNA]</scope>
    <source>
        <strain evidence="2">JMC-PN-2008</strain>
    </source>
</reference>
<dbReference type="AlphaFoldDB" id="A0AAN7XPY8"/>
<sequence length="129" mass="13856">MSKRNAKVRLETSEVESEASDEKGGTNNLLAGNYFEGALNKVVAAVTDLLINWMGKNLTFSDNLMVSDNIEVSVASGNQTGTPQIPKHERPHGVGPGPPNPKDEHRMLDHSEVSAVNSNITLLAGLILH</sequence>
<evidence type="ECO:0000256" key="1">
    <source>
        <dbReference type="SAM" id="MobiDB-lite"/>
    </source>
</evidence>
<comment type="caution">
    <text evidence="2">The sequence shown here is derived from an EMBL/GenBank/DDBJ whole genome shotgun (WGS) entry which is preliminary data.</text>
</comment>
<accession>A0AAN7XPY8</accession>
<feature type="region of interest" description="Disordered" evidence="1">
    <location>
        <begin position="76"/>
        <end position="104"/>
    </location>
</feature>